<sequence>MRENAFVTKKGIHPKGFEVSIECVKMAIGLVYIGTKPMITGSRLSTLSALPHPCKVVYFIVQT</sequence>
<dbReference type="AlphaFoldDB" id="A0A101M3S4"/>
<keyword evidence="1" id="KW-0496">Mitochondrion</keyword>
<gene>
    <name evidence="1" type="ORF">ABT39_MTgene271</name>
</gene>
<organism evidence="1">
    <name type="scientific">Picea glauca</name>
    <name type="common">White spruce</name>
    <name type="synonym">Pinus glauca</name>
    <dbReference type="NCBI Taxonomy" id="3330"/>
    <lineage>
        <taxon>Eukaryota</taxon>
        <taxon>Viridiplantae</taxon>
        <taxon>Streptophyta</taxon>
        <taxon>Embryophyta</taxon>
        <taxon>Tracheophyta</taxon>
        <taxon>Spermatophyta</taxon>
        <taxon>Pinopsida</taxon>
        <taxon>Pinidae</taxon>
        <taxon>Conifers I</taxon>
        <taxon>Pinales</taxon>
        <taxon>Pinaceae</taxon>
        <taxon>Picea</taxon>
    </lineage>
</organism>
<evidence type="ECO:0000313" key="1">
    <source>
        <dbReference type="EMBL" id="KUM50428.1"/>
    </source>
</evidence>
<reference evidence="1" key="1">
    <citation type="journal article" date="2015" name="Genome Biol. Evol.">
        <title>Organellar Genomes of White Spruce (Picea glauca): Assembly and Annotation.</title>
        <authorList>
            <person name="Jackman S.D."/>
            <person name="Warren R.L."/>
            <person name="Gibb E.A."/>
            <person name="Vandervalk B.P."/>
            <person name="Mohamadi H."/>
            <person name="Chu J."/>
            <person name="Raymond A."/>
            <person name="Pleasance S."/>
            <person name="Coope R."/>
            <person name="Wildung M.R."/>
            <person name="Ritland C.E."/>
            <person name="Bousquet J."/>
            <person name="Jones S.J."/>
            <person name="Bohlmann J."/>
            <person name="Birol I."/>
        </authorList>
    </citation>
    <scope>NUCLEOTIDE SEQUENCE [LARGE SCALE GENOMIC DNA]</scope>
    <source>
        <tissue evidence="1">Flushing bud</tissue>
    </source>
</reference>
<geneLocation type="mitochondrion" evidence="1"/>
<dbReference type="EMBL" id="LKAM01000001">
    <property type="protein sequence ID" value="KUM50428.1"/>
    <property type="molecule type" value="Genomic_DNA"/>
</dbReference>
<proteinExistence type="predicted"/>
<protein>
    <submittedName>
        <fullName evidence="1">Uncharacterized protein</fullName>
    </submittedName>
</protein>
<comment type="caution">
    <text evidence="1">The sequence shown here is derived from an EMBL/GenBank/DDBJ whole genome shotgun (WGS) entry which is preliminary data.</text>
</comment>
<accession>A0A101M3S4</accession>
<name>A0A101M3S4_PICGL</name>